<proteinExistence type="predicted"/>
<name>A0A284S0W2_ARMOS</name>
<keyword evidence="3" id="KW-1185">Reference proteome</keyword>
<feature type="region of interest" description="Disordered" evidence="1">
    <location>
        <begin position="1"/>
        <end position="38"/>
    </location>
</feature>
<gene>
    <name evidence="2" type="ORF">ARMOST_18114</name>
</gene>
<evidence type="ECO:0000256" key="1">
    <source>
        <dbReference type="SAM" id="MobiDB-lite"/>
    </source>
</evidence>
<feature type="region of interest" description="Disordered" evidence="1">
    <location>
        <begin position="72"/>
        <end position="153"/>
    </location>
</feature>
<dbReference type="AlphaFoldDB" id="A0A284S0W2"/>
<accession>A0A284S0W2</accession>
<protein>
    <submittedName>
        <fullName evidence="2">Uncharacterized protein</fullName>
    </submittedName>
</protein>
<evidence type="ECO:0000313" key="2">
    <source>
        <dbReference type="EMBL" id="SJL14649.1"/>
    </source>
</evidence>
<sequence length="168" mass="18264">MGCVLEGDAERKQQKPCWWSKGRNKEGSAAKDEERPSSDANVAIAIESDAFAKPSLPSPILLRRATMFSLTHHSLPTSPVPPVLSRRQNPPCSTPDTLSARPFKDGVAIDGRDQRVTSSPPRPLPPSAPLIQTNESSPPSRADTHRGASNWAEMECESSYMGLAYGRE</sequence>
<feature type="compositionally biased region" description="Polar residues" evidence="1">
    <location>
        <begin position="86"/>
        <end position="97"/>
    </location>
</feature>
<organism evidence="2 3">
    <name type="scientific">Armillaria ostoyae</name>
    <name type="common">Armillaria root rot fungus</name>
    <dbReference type="NCBI Taxonomy" id="47428"/>
    <lineage>
        <taxon>Eukaryota</taxon>
        <taxon>Fungi</taxon>
        <taxon>Dikarya</taxon>
        <taxon>Basidiomycota</taxon>
        <taxon>Agaricomycotina</taxon>
        <taxon>Agaricomycetes</taxon>
        <taxon>Agaricomycetidae</taxon>
        <taxon>Agaricales</taxon>
        <taxon>Marasmiineae</taxon>
        <taxon>Physalacriaceae</taxon>
        <taxon>Armillaria</taxon>
    </lineage>
</organism>
<feature type="compositionally biased region" description="Basic and acidic residues" evidence="1">
    <location>
        <begin position="23"/>
        <end position="37"/>
    </location>
</feature>
<dbReference type="EMBL" id="FUEG01000024">
    <property type="protein sequence ID" value="SJL14649.1"/>
    <property type="molecule type" value="Genomic_DNA"/>
</dbReference>
<dbReference type="Proteomes" id="UP000219338">
    <property type="component" value="Unassembled WGS sequence"/>
</dbReference>
<evidence type="ECO:0000313" key="3">
    <source>
        <dbReference type="Proteomes" id="UP000219338"/>
    </source>
</evidence>
<reference evidence="3" key="1">
    <citation type="journal article" date="2017" name="Nat. Ecol. Evol.">
        <title>Genome expansion and lineage-specific genetic innovations in the forest pathogenic fungi Armillaria.</title>
        <authorList>
            <person name="Sipos G."/>
            <person name="Prasanna A.N."/>
            <person name="Walter M.C."/>
            <person name="O'Connor E."/>
            <person name="Balint B."/>
            <person name="Krizsan K."/>
            <person name="Kiss B."/>
            <person name="Hess J."/>
            <person name="Varga T."/>
            <person name="Slot J."/>
            <person name="Riley R."/>
            <person name="Boka B."/>
            <person name="Rigling D."/>
            <person name="Barry K."/>
            <person name="Lee J."/>
            <person name="Mihaltcheva S."/>
            <person name="LaButti K."/>
            <person name="Lipzen A."/>
            <person name="Waldron R."/>
            <person name="Moloney N.M."/>
            <person name="Sperisen C."/>
            <person name="Kredics L."/>
            <person name="Vagvoelgyi C."/>
            <person name="Patrignani A."/>
            <person name="Fitzpatrick D."/>
            <person name="Nagy I."/>
            <person name="Doyle S."/>
            <person name="Anderson J.B."/>
            <person name="Grigoriev I.V."/>
            <person name="Gueldener U."/>
            <person name="Muensterkoetter M."/>
            <person name="Nagy L.G."/>
        </authorList>
    </citation>
    <scope>NUCLEOTIDE SEQUENCE [LARGE SCALE GENOMIC DNA]</scope>
    <source>
        <strain evidence="3">C18/9</strain>
    </source>
</reference>